<evidence type="ECO:0000256" key="3">
    <source>
        <dbReference type="ARBA" id="ARBA00009120"/>
    </source>
</evidence>
<dbReference type="InterPro" id="IPR020846">
    <property type="entry name" value="MFS_dom"/>
</dbReference>
<feature type="transmembrane region" description="Helical" evidence="8">
    <location>
        <begin position="149"/>
        <end position="172"/>
    </location>
</feature>
<comment type="similarity">
    <text evidence="3">Belongs to the major facilitator superfamily. FHS transporter (TC 2.A.1.7) family.</text>
</comment>
<name>A0ABP8FJ43_9BACT</name>
<reference evidence="11" key="1">
    <citation type="journal article" date="2019" name="Int. J. Syst. Evol. Microbiol.">
        <title>The Global Catalogue of Microorganisms (GCM) 10K type strain sequencing project: providing services to taxonomists for standard genome sequencing and annotation.</title>
        <authorList>
            <consortium name="The Broad Institute Genomics Platform"/>
            <consortium name="The Broad Institute Genome Sequencing Center for Infectious Disease"/>
            <person name="Wu L."/>
            <person name="Ma J."/>
        </authorList>
    </citation>
    <scope>NUCLEOTIDE SEQUENCE [LARGE SCALE GENOMIC DNA]</scope>
    <source>
        <strain evidence="11">JCM 17664</strain>
    </source>
</reference>
<evidence type="ECO:0000313" key="10">
    <source>
        <dbReference type="EMBL" id="GAA4304991.1"/>
    </source>
</evidence>
<feature type="transmembrane region" description="Helical" evidence="8">
    <location>
        <begin position="371"/>
        <end position="393"/>
    </location>
</feature>
<feature type="transmembrane region" description="Helical" evidence="8">
    <location>
        <begin position="291"/>
        <end position="310"/>
    </location>
</feature>
<comment type="caution">
    <text evidence="10">The sequence shown here is derived from an EMBL/GenBank/DDBJ whole genome shotgun (WGS) entry which is preliminary data.</text>
</comment>
<dbReference type="InterPro" id="IPR050375">
    <property type="entry name" value="MFS_TsgA-like"/>
</dbReference>
<feature type="transmembrane region" description="Helical" evidence="8">
    <location>
        <begin position="250"/>
        <end position="271"/>
    </location>
</feature>
<dbReference type="NCBIfam" id="TIGR01272">
    <property type="entry name" value="gluP"/>
    <property type="match status" value="1"/>
</dbReference>
<evidence type="ECO:0000256" key="5">
    <source>
        <dbReference type="ARBA" id="ARBA00022692"/>
    </source>
</evidence>
<keyword evidence="6 8" id="KW-1133">Transmembrane helix</keyword>
<dbReference type="Proteomes" id="UP001501207">
    <property type="component" value="Unassembled WGS sequence"/>
</dbReference>
<evidence type="ECO:0000256" key="2">
    <source>
        <dbReference type="ARBA" id="ARBA00004429"/>
    </source>
</evidence>
<comment type="function">
    <text evidence="1">Intake of glucose and galactose.</text>
</comment>
<proteinExistence type="inferred from homology"/>
<dbReference type="InterPro" id="IPR005964">
    <property type="entry name" value="Glc/Gal_transptr_bac"/>
</dbReference>
<feature type="transmembrane region" description="Helical" evidence="8">
    <location>
        <begin position="15"/>
        <end position="37"/>
    </location>
</feature>
<dbReference type="SUPFAM" id="SSF103473">
    <property type="entry name" value="MFS general substrate transporter"/>
    <property type="match status" value="1"/>
</dbReference>
<dbReference type="Pfam" id="PF07690">
    <property type="entry name" value="MFS_1"/>
    <property type="match status" value="1"/>
</dbReference>
<keyword evidence="5 8" id="KW-0812">Transmembrane</keyword>
<feature type="transmembrane region" description="Helical" evidence="8">
    <location>
        <begin position="87"/>
        <end position="105"/>
    </location>
</feature>
<dbReference type="CDD" id="cd17394">
    <property type="entry name" value="MFS_FucP_like"/>
    <property type="match status" value="1"/>
</dbReference>
<dbReference type="PROSITE" id="PS50850">
    <property type="entry name" value="MFS"/>
    <property type="match status" value="1"/>
</dbReference>
<keyword evidence="4" id="KW-1003">Cell membrane</keyword>
<feature type="transmembrane region" description="Helical" evidence="8">
    <location>
        <begin position="319"/>
        <end position="337"/>
    </location>
</feature>
<comment type="subcellular location">
    <subcellularLocation>
        <location evidence="2">Cell inner membrane</location>
        <topology evidence="2">Multi-pass membrane protein</topology>
    </subcellularLocation>
</comment>
<evidence type="ECO:0000256" key="4">
    <source>
        <dbReference type="ARBA" id="ARBA00022475"/>
    </source>
</evidence>
<dbReference type="PANTHER" id="PTHR43702:SF12">
    <property type="entry name" value="N-ACETYL GLUCOSAMINE TRANSPORTER NAGP"/>
    <property type="match status" value="1"/>
</dbReference>
<feature type="transmembrane region" description="Helical" evidence="8">
    <location>
        <begin position="343"/>
        <end position="364"/>
    </location>
</feature>
<evidence type="ECO:0000256" key="6">
    <source>
        <dbReference type="ARBA" id="ARBA00022989"/>
    </source>
</evidence>
<feature type="transmembrane region" description="Helical" evidence="8">
    <location>
        <begin position="111"/>
        <end position="128"/>
    </location>
</feature>
<dbReference type="InterPro" id="IPR036259">
    <property type="entry name" value="MFS_trans_sf"/>
</dbReference>
<dbReference type="PANTHER" id="PTHR43702">
    <property type="entry name" value="L-FUCOSE-PROTON SYMPORTER"/>
    <property type="match status" value="1"/>
</dbReference>
<evidence type="ECO:0000256" key="1">
    <source>
        <dbReference type="ARBA" id="ARBA00003321"/>
    </source>
</evidence>
<dbReference type="Gene3D" id="1.20.1250.20">
    <property type="entry name" value="MFS general substrate transporter like domains"/>
    <property type="match status" value="2"/>
</dbReference>
<dbReference type="RefSeq" id="WP_344976312.1">
    <property type="nucleotide sequence ID" value="NZ_BAABFN010000001.1"/>
</dbReference>
<dbReference type="InterPro" id="IPR011701">
    <property type="entry name" value="MFS"/>
</dbReference>
<keyword evidence="7 8" id="KW-0472">Membrane</keyword>
<evidence type="ECO:0000313" key="11">
    <source>
        <dbReference type="Proteomes" id="UP001501207"/>
    </source>
</evidence>
<evidence type="ECO:0000259" key="9">
    <source>
        <dbReference type="PROSITE" id="PS50850"/>
    </source>
</evidence>
<feature type="domain" description="Major facilitator superfamily (MFS) profile" evidence="9">
    <location>
        <begin position="19"/>
        <end position="428"/>
    </location>
</feature>
<feature type="transmembrane region" description="Helical" evidence="8">
    <location>
        <begin position="57"/>
        <end position="75"/>
    </location>
</feature>
<organism evidence="10 11">
    <name type="scientific">Compostibacter hankyongensis</name>
    <dbReference type="NCBI Taxonomy" id="1007089"/>
    <lineage>
        <taxon>Bacteria</taxon>
        <taxon>Pseudomonadati</taxon>
        <taxon>Bacteroidota</taxon>
        <taxon>Chitinophagia</taxon>
        <taxon>Chitinophagales</taxon>
        <taxon>Chitinophagaceae</taxon>
        <taxon>Compostibacter</taxon>
    </lineage>
</organism>
<feature type="transmembrane region" description="Helical" evidence="8">
    <location>
        <begin position="405"/>
        <end position="422"/>
    </location>
</feature>
<evidence type="ECO:0000256" key="7">
    <source>
        <dbReference type="ARBA" id="ARBA00023136"/>
    </source>
</evidence>
<protein>
    <submittedName>
        <fullName evidence="10">Sugar MFS transporter</fullName>
    </submittedName>
</protein>
<accession>A0ABP8FJ43</accession>
<dbReference type="EMBL" id="BAABFN010000001">
    <property type="protein sequence ID" value="GAA4304991.1"/>
    <property type="molecule type" value="Genomic_DNA"/>
</dbReference>
<gene>
    <name evidence="10" type="ORF">GCM10023143_09870</name>
</gene>
<evidence type="ECO:0000256" key="8">
    <source>
        <dbReference type="SAM" id="Phobius"/>
    </source>
</evidence>
<feature type="transmembrane region" description="Helical" evidence="8">
    <location>
        <begin position="202"/>
        <end position="221"/>
    </location>
</feature>
<keyword evidence="11" id="KW-1185">Reference proteome</keyword>
<sequence length="432" mass="46656">MSVSDSPRSAGRAQVANYTTPMIIIGMLFAVFGFVTWVNGTLIPYLQIACELTTAQALWVTFAFYISYALMAFPSSWVLKFTGFKKGMMLGLLIMSLGTLIFIPAANTRNFAFFLTGLFVTGIGLAVLQTASNPYVTILGPIESAARRMSIMGICNKGAGALAPLIMGAIMLNNVDAFEAGLEHLDAAQRAVQLDALAARVIVPYIVITVVLILLAVAIRFSALPDINKEEETNAEVKTQATDRKNLFKYPYLIIGFITLFLYVGVEVIAGDIIQIYGKAIGIPLDVAKHFTTYTLIAMLVGYLLGIALIPKVLSQEKSLYIGSILGLVFSLGAIFTQGYLSIAFVALLGFANAPMWPAIWPLALDGVGRFIKMASALLIIGIAGGAIIPRIWGVIGEHVGYREAFWLLVPCYLVILFYAAAGHKIGKTVHH</sequence>